<protein>
    <submittedName>
        <fullName evidence="2">Uncharacterized protein</fullName>
    </submittedName>
</protein>
<dbReference type="EMBL" id="KI912118">
    <property type="protein sequence ID" value="ETS75514.1"/>
    <property type="molecule type" value="Genomic_DNA"/>
</dbReference>
<dbReference type="AlphaFoldDB" id="W3WNZ1"/>
<dbReference type="HOGENOM" id="CLU_410530_0_0_1"/>
<sequence>MDDEANRLAWSQTIASWLALLGVILAVAGLATERIRRVREHDESFQTTNPRRMGCFRQDPPSRYRSLLGGRTPALEVPSLEHLFEDADRGLWTSSTLDHMSAIQAELSWVPLYEAVFGEIVRFSREDKKDIAYYGTLLRPIFNNIQSARHELGHTTKFFQDRDMLLRREKLVNCVRELPEVDVGPDNRASAVEERFAKLQSIWIAGNKPCISVTREELVALALFTGMRIERSAHGLHYSGRGPFGLSIDLIHTDANWRLSLVRGSRIPRHAPSLGSGYTLLMAKHLACGSIPFQRSPSWVRSVYLRDDVLSAVKAGHLIIDVQSYGGPTLEFLRRLPADKAVDAFYGVSAQVIDVSGNRIAPGTIMTARGAEVGWSHVVAGIAFGGLVPQVHPNVIEAVKFTAAGTFVEACIQQIEGLVDALHRRQKEAPDQFDVFGQFVSDRCMRQGHSFVNYTHPSTENHPRDAAAIFARYMNLLEHVVALTGYSVDAVFEAAVANLDRVYQSRITATEQAVTDAHLGDIVANIKLTMESHIISLEQCGELVRCILAAWAATVPGILVKEHMPWLDQAQAIAGHTSSDGDNVNILVMDNLPPFVSFG</sequence>
<name>W3WNZ1_PESFW</name>
<proteinExistence type="predicted"/>
<keyword evidence="1" id="KW-1133">Transmembrane helix</keyword>
<dbReference type="GeneID" id="19277471"/>
<dbReference type="Proteomes" id="UP000030651">
    <property type="component" value="Unassembled WGS sequence"/>
</dbReference>
<reference evidence="3" key="1">
    <citation type="journal article" date="2015" name="BMC Genomics">
        <title>Genomic and transcriptomic analysis of the endophytic fungus Pestalotiopsis fici reveals its lifestyle and high potential for synthesis of natural products.</title>
        <authorList>
            <person name="Wang X."/>
            <person name="Zhang X."/>
            <person name="Liu L."/>
            <person name="Xiang M."/>
            <person name="Wang W."/>
            <person name="Sun X."/>
            <person name="Che Y."/>
            <person name="Guo L."/>
            <person name="Liu G."/>
            <person name="Guo L."/>
            <person name="Wang C."/>
            <person name="Yin W.B."/>
            <person name="Stadler M."/>
            <person name="Zhang X."/>
            <person name="Liu X."/>
        </authorList>
    </citation>
    <scope>NUCLEOTIDE SEQUENCE [LARGE SCALE GENOMIC DNA]</scope>
    <source>
        <strain evidence="3">W106-1 / CGMCC3.15140</strain>
    </source>
</reference>
<dbReference type="RefSeq" id="XP_007839230.1">
    <property type="nucleotide sequence ID" value="XM_007841039.1"/>
</dbReference>
<accession>W3WNZ1</accession>
<keyword evidence="3" id="KW-1185">Reference proteome</keyword>
<keyword evidence="1" id="KW-0812">Transmembrane</keyword>
<dbReference type="KEGG" id="pfy:PFICI_12458"/>
<evidence type="ECO:0000256" key="1">
    <source>
        <dbReference type="SAM" id="Phobius"/>
    </source>
</evidence>
<feature type="transmembrane region" description="Helical" evidence="1">
    <location>
        <begin position="14"/>
        <end position="31"/>
    </location>
</feature>
<evidence type="ECO:0000313" key="3">
    <source>
        <dbReference type="Proteomes" id="UP000030651"/>
    </source>
</evidence>
<evidence type="ECO:0000313" key="2">
    <source>
        <dbReference type="EMBL" id="ETS75514.1"/>
    </source>
</evidence>
<keyword evidence="1" id="KW-0472">Membrane</keyword>
<dbReference type="eggNOG" id="ENOG502S6CD">
    <property type="taxonomic scope" value="Eukaryota"/>
</dbReference>
<gene>
    <name evidence="2" type="ORF">PFICI_12458</name>
</gene>
<dbReference type="OMA" id="MAKHLAC"/>
<organism evidence="2 3">
    <name type="scientific">Pestalotiopsis fici (strain W106-1 / CGMCC3.15140)</name>
    <dbReference type="NCBI Taxonomy" id="1229662"/>
    <lineage>
        <taxon>Eukaryota</taxon>
        <taxon>Fungi</taxon>
        <taxon>Dikarya</taxon>
        <taxon>Ascomycota</taxon>
        <taxon>Pezizomycotina</taxon>
        <taxon>Sordariomycetes</taxon>
        <taxon>Xylariomycetidae</taxon>
        <taxon>Amphisphaeriales</taxon>
        <taxon>Sporocadaceae</taxon>
        <taxon>Pestalotiopsis</taxon>
    </lineage>
</organism>
<dbReference type="OrthoDB" id="5245206at2759"/>
<dbReference type="InParanoid" id="W3WNZ1"/>